<evidence type="ECO:0000256" key="1">
    <source>
        <dbReference type="ARBA" id="ARBA00022737"/>
    </source>
</evidence>
<evidence type="ECO:0000259" key="4">
    <source>
        <dbReference type="Pfam" id="PF23276"/>
    </source>
</evidence>
<dbReference type="InterPro" id="IPR032867">
    <property type="entry name" value="DYW_dom"/>
</dbReference>
<dbReference type="Pfam" id="PF20431">
    <property type="entry name" value="E_motif"/>
    <property type="match status" value="1"/>
</dbReference>
<dbReference type="NCBIfam" id="TIGR00756">
    <property type="entry name" value="PPR"/>
    <property type="match status" value="4"/>
</dbReference>
<dbReference type="InterPro" id="IPR046960">
    <property type="entry name" value="PPR_At4g14850-like_plant"/>
</dbReference>
<dbReference type="EC" id="3.6.1.-" evidence="5"/>
<keyword evidence="5" id="KW-0378">Hydrolase</keyword>
<name>A0A2I0AZH8_9ASPA</name>
<keyword evidence="1" id="KW-0677">Repeat</keyword>
<evidence type="ECO:0000313" key="6">
    <source>
        <dbReference type="Proteomes" id="UP000236161"/>
    </source>
</evidence>
<dbReference type="GO" id="GO:0008270">
    <property type="term" value="F:zinc ion binding"/>
    <property type="evidence" value="ECO:0007669"/>
    <property type="project" value="InterPro"/>
</dbReference>
<dbReference type="InterPro" id="IPR046848">
    <property type="entry name" value="E_motif"/>
</dbReference>
<dbReference type="InterPro" id="IPR011990">
    <property type="entry name" value="TPR-like_helical_dom_sf"/>
</dbReference>
<dbReference type="InterPro" id="IPR002885">
    <property type="entry name" value="PPR_rpt"/>
</dbReference>
<dbReference type="FunFam" id="1.25.40.10:FF:000343">
    <property type="entry name" value="Pentatricopeptide repeat-containing protein At3g58590"/>
    <property type="match status" value="1"/>
</dbReference>
<organism evidence="5 6">
    <name type="scientific">Apostasia shenzhenica</name>
    <dbReference type="NCBI Taxonomy" id="1088818"/>
    <lineage>
        <taxon>Eukaryota</taxon>
        <taxon>Viridiplantae</taxon>
        <taxon>Streptophyta</taxon>
        <taxon>Embryophyta</taxon>
        <taxon>Tracheophyta</taxon>
        <taxon>Spermatophyta</taxon>
        <taxon>Magnoliopsida</taxon>
        <taxon>Liliopsida</taxon>
        <taxon>Asparagales</taxon>
        <taxon>Orchidaceae</taxon>
        <taxon>Apostasioideae</taxon>
        <taxon>Apostasia</taxon>
    </lineage>
</organism>
<dbReference type="Pfam" id="PF13041">
    <property type="entry name" value="PPR_2"/>
    <property type="match status" value="2"/>
</dbReference>
<dbReference type="Pfam" id="PF23276">
    <property type="entry name" value="TPR_24"/>
    <property type="match status" value="1"/>
</dbReference>
<reference evidence="5 6" key="1">
    <citation type="journal article" date="2017" name="Nature">
        <title>The Apostasia genome and the evolution of orchids.</title>
        <authorList>
            <person name="Zhang G.Q."/>
            <person name="Liu K.W."/>
            <person name="Li Z."/>
            <person name="Lohaus R."/>
            <person name="Hsiao Y.Y."/>
            <person name="Niu S.C."/>
            <person name="Wang J.Y."/>
            <person name="Lin Y.C."/>
            <person name="Xu Q."/>
            <person name="Chen L.J."/>
            <person name="Yoshida K."/>
            <person name="Fujiwara S."/>
            <person name="Wang Z.W."/>
            <person name="Zhang Y.Q."/>
            <person name="Mitsuda N."/>
            <person name="Wang M."/>
            <person name="Liu G.H."/>
            <person name="Pecoraro L."/>
            <person name="Huang H.X."/>
            <person name="Xiao X.J."/>
            <person name="Lin M."/>
            <person name="Wu X.Y."/>
            <person name="Wu W.L."/>
            <person name="Chen Y.Y."/>
            <person name="Chang S.B."/>
            <person name="Sakamoto S."/>
            <person name="Ohme-Takagi M."/>
            <person name="Yagi M."/>
            <person name="Zeng S.J."/>
            <person name="Shen C.Y."/>
            <person name="Yeh C.M."/>
            <person name="Luo Y.B."/>
            <person name="Tsai W.C."/>
            <person name="Van de Peer Y."/>
            <person name="Liu Z.J."/>
        </authorList>
    </citation>
    <scope>NUCLEOTIDE SEQUENCE [LARGE SCALE GENOMIC DNA]</scope>
    <source>
        <strain evidence="6">cv. Shenzhen</strain>
        <tissue evidence="5">Stem</tissue>
    </source>
</reference>
<dbReference type="GO" id="GO:0009451">
    <property type="term" value="P:RNA modification"/>
    <property type="evidence" value="ECO:0007669"/>
    <property type="project" value="InterPro"/>
</dbReference>
<evidence type="ECO:0000256" key="2">
    <source>
        <dbReference type="PROSITE-ProRule" id="PRU00708"/>
    </source>
</evidence>
<feature type="domain" description="Pentatricopeptide repeat-containing protein-mitochondrial" evidence="4">
    <location>
        <begin position="328"/>
        <end position="447"/>
    </location>
</feature>
<accession>A0A2I0AZH8</accession>
<dbReference type="Proteomes" id="UP000236161">
    <property type="component" value="Unassembled WGS sequence"/>
</dbReference>
<feature type="repeat" description="PPR" evidence="2">
    <location>
        <begin position="151"/>
        <end position="185"/>
    </location>
</feature>
<dbReference type="OrthoDB" id="442680at2759"/>
<evidence type="ECO:0000259" key="3">
    <source>
        <dbReference type="Pfam" id="PF14432"/>
    </source>
</evidence>
<sequence>MKKLAVTRTGYLNFQRSHARPFLRTTIPPKLCSLFQSPCSFTHCSVKEPLEVFISLVQNSRKASPSLSRASCLHTRALKAGFMRDWQVCTGFLDLYLKCGSLGDARKMFDELSHRDVLTWTVLISAYVRCGQDEWALSLFSHMLADGVSPNCFTLSSLFKSCANTGNLERGKEIYGWMLRNDIEMDVALQNSIVDFYVKSNAFGDAGKVFDRMTARNFVSWNIMIGAYLKVGDTNGAMELFISSPCRDVSSWNTFMSGQMKNGSDKSALQLLHIMVKIGPVFNQYTFATALVLASKLAFLDMGRQIHSMILRLGFENDVFIKNSLIDMYSKCGKIQMSLNIFDDIGARNLKANTISWSSLIAGFVQNGRTDEAIMLFCRMLHEGGTADRFTLTSIAAACADAGIIEQGRQIHACIEKSGHEIDVYLASAIIDMYAKCGSLGDAQKYFNGAENKNVVLWTSMVGSYALHGKGKEAIGIFEMMLKEDIKPNEISFLCVLSACSHGGLLEEGYQYFDAMVKVHLLVPMIEHLTCMVDLLCRSGQLNEAIKFIQDYNIGHHSVVWTALLSASRVHRDIETAKLASKRLIQIEPHDIGSYVLLSSIYATKREWENASKLWSLMANRGLKKQPGFSWIQIKNNVHTFVAGDKLHPETDKIYSYLEKLIERLKELGYSTRTDLVLHDVEEEQREAVLQHHSEKLAIAYGIISTPSGATLRIMKNLRVCLDCHEAIKYISQVTFRDIVLRDSRRFHHFKLGNCSCGDYW</sequence>
<dbReference type="Gene3D" id="1.25.40.10">
    <property type="entry name" value="Tetratricopeptide repeat domain"/>
    <property type="match status" value="4"/>
</dbReference>
<dbReference type="InterPro" id="IPR046849">
    <property type="entry name" value="E2_motif"/>
</dbReference>
<dbReference type="EMBL" id="KZ451935">
    <property type="protein sequence ID" value="PKA60936.1"/>
    <property type="molecule type" value="Genomic_DNA"/>
</dbReference>
<dbReference type="SUPFAM" id="SSF48452">
    <property type="entry name" value="TPR-like"/>
    <property type="match status" value="2"/>
</dbReference>
<feature type="domain" description="DYW" evidence="3">
    <location>
        <begin position="669"/>
        <end position="761"/>
    </location>
</feature>
<keyword evidence="6" id="KW-1185">Reference proteome</keyword>
<dbReference type="GO" id="GO:0003723">
    <property type="term" value="F:RNA binding"/>
    <property type="evidence" value="ECO:0007669"/>
    <property type="project" value="InterPro"/>
</dbReference>
<dbReference type="FunFam" id="1.25.40.10:FF:000031">
    <property type="entry name" value="Pentatricopeptide repeat-containing protein mitochondrial"/>
    <property type="match status" value="1"/>
</dbReference>
<dbReference type="FunFam" id="1.25.40.10:FF:000366">
    <property type="entry name" value="Pentatricopeptide (PPR) repeat-containing protein"/>
    <property type="match status" value="1"/>
</dbReference>
<dbReference type="Pfam" id="PF14432">
    <property type="entry name" value="DYW_deaminase"/>
    <property type="match status" value="1"/>
</dbReference>
<dbReference type="PANTHER" id="PTHR47926">
    <property type="entry name" value="PENTATRICOPEPTIDE REPEAT-CONTAINING PROTEIN"/>
    <property type="match status" value="1"/>
</dbReference>
<dbReference type="InterPro" id="IPR057027">
    <property type="entry name" value="TPR_mt"/>
</dbReference>
<dbReference type="GO" id="GO:0016787">
    <property type="term" value="F:hydrolase activity"/>
    <property type="evidence" value="ECO:0007669"/>
    <property type="project" value="UniProtKB-KW"/>
</dbReference>
<feature type="repeat" description="PPR" evidence="2">
    <location>
        <begin position="318"/>
        <end position="352"/>
    </location>
</feature>
<evidence type="ECO:0000313" key="5">
    <source>
        <dbReference type="EMBL" id="PKA60936.1"/>
    </source>
</evidence>
<feature type="repeat" description="PPR" evidence="2">
    <location>
        <begin position="454"/>
        <end position="488"/>
    </location>
</feature>
<dbReference type="PROSITE" id="PS51375">
    <property type="entry name" value="PPR"/>
    <property type="match status" value="5"/>
</dbReference>
<dbReference type="Pfam" id="PF20430">
    <property type="entry name" value="Eplus_motif"/>
    <property type="match status" value="1"/>
</dbReference>
<feature type="repeat" description="PPR" evidence="2">
    <location>
        <begin position="353"/>
        <end position="387"/>
    </location>
</feature>
<dbReference type="PANTHER" id="PTHR47926:SF494">
    <property type="entry name" value="DYW DOMAIN-CONTAINING PROTEIN"/>
    <property type="match status" value="1"/>
</dbReference>
<feature type="repeat" description="PPR" evidence="2">
    <location>
        <begin position="116"/>
        <end position="150"/>
    </location>
</feature>
<dbReference type="Pfam" id="PF01535">
    <property type="entry name" value="PPR"/>
    <property type="match status" value="3"/>
</dbReference>
<protein>
    <submittedName>
        <fullName evidence="5">Pentatricopeptide repeat-containing protein</fullName>
        <ecNumber evidence="5">3.6.1.-</ecNumber>
    </submittedName>
</protein>
<dbReference type="FunFam" id="1.25.40.10:FF:000196">
    <property type="entry name" value="Pentatricopeptide repeat-containing protein At4g14850"/>
    <property type="match status" value="1"/>
</dbReference>
<gene>
    <name evidence="5" type="primary">PCMP-H41</name>
    <name evidence="5" type="ORF">AXF42_Ash006571</name>
</gene>
<proteinExistence type="predicted"/>
<dbReference type="AlphaFoldDB" id="A0A2I0AZH8"/>